<comment type="caution">
    <text evidence="3">The sequence shown here is derived from an EMBL/GenBank/DDBJ whole genome shotgun (WGS) entry which is preliminary data.</text>
</comment>
<protein>
    <recommendedName>
        <fullName evidence="5">Transaldolase</fullName>
    </recommendedName>
</protein>
<keyword evidence="1" id="KW-0704">Schiff base</keyword>
<dbReference type="InterPro" id="IPR001585">
    <property type="entry name" value="TAL/FSA"/>
</dbReference>
<proteinExistence type="predicted"/>
<dbReference type="Gene3D" id="3.20.20.70">
    <property type="entry name" value="Aldolase class I"/>
    <property type="match status" value="1"/>
</dbReference>
<dbReference type="PANTHER" id="PTHR10683">
    <property type="entry name" value="TRANSALDOLASE"/>
    <property type="match status" value="1"/>
</dbReference>
<dbReference type="EMBL" id="JARKIE010000010">
    <property type="protein sequence ID" value="KAJ7704502.1"/>
    <property type="molecule type" value="Genomic_DNA"/>
</dbReference>
<feature type="compositionally biased region" description="Basic and acidic residues" evidence="2">
    <location>
        <begin position="34"/>
        <end position="54"/>
    </location>
</feature>
<reference evidence="3" key="1">
    <citation type="submission" date="2023-03" db="EMBL/GenBank/DDBJ databases">
        <title>Massive genome expansion in bonnet fungi (Mycena s.s.) driven by repeated elements and novel gene families across ecological guilds.</title>
        <authorList>
            <consortium name="Lawrence Berkeley National Laboratory"/>
            <person name="Harder C.B."/>
            <person name="Miyauchi S."/>
            <person name="Viragh M."/>
            <person name="Kuo A."/>
            <person name="Thoen E."/>
            <person name="Andreopoulos B."/>
            <person name="Lu D."/>
            <person name="Skrede I."/>
            <person name="Drula E."/>
            <person name="Henrissat B."/>
            <person name="Morin E."/>
            <person name="Kohler A."/>
            <person name="Barry K."/>
            <person name="LaButti K."/>
            <person name="Morin E."/>
            <person name="Salamov A."/>
            <person name="Lipzen A."/>
            <person name="Mereny Z."/>
            <person name="Hegedus B."/>
            <person name="Baldrian P."/>
            <person name="Stursova M."/>
            <person name="Weitz H."/>
            <person name="Taylor A."/>
            <person name="Grigoriev I.V."/>
            <person name="Nagy L.G."/>
            <person name="Martin F."/>
            <person name="Kauserud H."/>
        </authorList>
    </citation>
    <scope>NUCLEOTIDE SEQUENCE</scope>
    <source>
        <strain evidence="3">CBHHK067</strain>
    </source>
</reference>
<organism evidence="3 4">
    <name type="scientific">Mycena rosella</name>
    <name type="common">Pink bonnet</name>
    <name type="synonym">Agaricus rosellus</name>
    <dbReference type="NCBI Taxonomy" id="1033263"/>
    <lineage>
        <taxon>Eukaryota</taxon>
        <taxon>Fungi</taxon>
        <taxon>Dikarya</taxon>
        <taxon>Basidiomycota</taxon>
        <taxon>Agaricomycotina</taxon>
        <taxon>Agaricomycetes</taxon>
        <taxon>Agaricomycetidae</taxon>
        <taxon>Agaricales</taxon>
        <taxon>Marasmiineae</taxon>
        <taxon>Mycenaceae</taxon>
        <taxon>Mycena</taxon>
    </lineage>
</organism>
<name>A0AAD7GSS4_MYCRO</name>
<feature type="region of interest" description="Disordered" evidence="2">
    <location>
        <begin position="412"/>
        <end position="457"/>
    </location>
</feature>
<feature type="compositionally biased region" description="Low complexity" evidence="2">
    <location>
        <begin position="12"/>
        <end position="21"/>
    </location>
</feature>
<dbReference type="InterPro" id="IPR013785">
    <property type="entry name" value="Aldolase_TIM"/>
</dbReference>
<sequence>MYHRPHPTGNKHASSATHAAARSVQFTATRARGLWKENAARERERERDRDRRPPPEVATVQCTLHRADTAIIGDTLDFSTLSVHELNGTAVSPAAVLAGLQATDHDDVFYHLWVAARHAIDESGGRRLDKRMIRDAMERLMVEVGIAMYERSGGPQLTFVDPRRNDDAVAMVRSARRLVTLFHARGMSQREIVISIPATEAGVAAARELEANHGIHTNLILVASLMHAAVCAEARATTISIAVGPLLQCHERKRNAVYQDLALHPGIEIIQATLAYFKFHEIRTRVVGRDFRAMPEISALPGFDAVCLSKEQLDVSLWKAETRSADFPARSPQASMRARQAQHPTTFLESEIGFMELMSAEARGMLAAAMFPALGKMELQMNAIEKLVMEEVAWQLALNTLSLGALYELRDAPPSNPTGKTRDPESNQVGARAGSEGRRRMPLGEATGRQNEGGLIEGVEYF</sequence>
<dbReference type="GO" id="GO:0005975">
    <property type="term" value="P:carbohydrate metabolic process"/>
    <property type="evidence" value="ECO:0007669"/>
    <property type="project" value="InterPro"/>
</dbReference>
<evidence type="ECO:0000313" key="3">
    <source>
        <dbReference type="EMBL" id="KAJ7704502.1"/>
    </source>
</evidence>
<dbReference type="Proteomes" id="UP001221757">
    <property type="component" value="Unassembled WGS sequence"/>
</dbReference>
<gene>
    <name evidence="3" type="ORF">B0H17DRAFT_1039840</name>
</gene>
<dbReference type="Pfam" id="PF00923">
    <property type="entry name" value="TAL_FSA"/>
    <property type="match status" value="1"/>
</dbReference>
<evidence type="ECO:0000256" key="2">
    <source>
        <dbReference type="SAM" id="MobiDB-lite"/>
    </source>
</evidence>
<evidence type="ECO:0008006" key="5">
    <source>
        <dbReference type="Google" id="ProtNLM"/>
    </source>
</evidence>
<dbReference type="PANTHER" id="PTHR10683:SF18">
    <property type="entry name" value="TRANSALDOLASE"/>
    <property type="match status" value="1"/>
</dbReference>
<accession>A0AAD7GSS4</accession>
<keyword evidence="4" id="KW-1185">Reference proteome</keyword>
<evidence type="ECO:0000256" key="1">
    <source>
        <dbReference type="ARBA" id="ARBA00023270"/>
    </source>
</evidence>
<dbReference type="SUPFAM" id="SSF51569">
    <property type="entry name" value="Aldolase"/>
    <property type="match status" value="1"/>
</dbReference>
<evidence type="ECO:0000313" key="4">
    <source>
        <dbReference type="Proteomes" id="UP001221757"/>
    </source>
</evidence>
<dbReference type="AlphaFoldDB" id="A0AAD7GSS4"/>
<feature type="region of interest" description="Disordered" evidence="2">
    <location>
        <begin position="1"/>
        <end position="56"/>
    </location>
</feature>